<dbReference type="EMBL" id="CADCTB010000082">
    <property type="protein sequence ID" value="CAA9232347.1"/>
    <property type="molecule type" value="Genomic_DNA"/>
</dbReference>
<evidence type="ECO:0000256" key="1">
    <source>
        <dbReference type="SAM" id="MobiDB-lite"/>
    </source>
</evidence>
<accession>A0A6J4HSQ2</accession>
<protein>
    <submittedName>
        <fullName evidence="2">Uncharacterized protein</fullName>
    </submittedName>
</protein>
<dbReference type="AlphaFoldDB" id="A0A6J4HSQ2"/>
<name>A0A6J4HSQ2_9ACTN</name>
<organism evidence="2">
    <name type="scientific">uncultured Acidimicrobiales bacterium</name>
    <dbReference type="NCBI Taxonomy" id="310071"/>
    <lineage>
        <taxon>Bacteria</taxon>
        <taxon>Bacillati</taxon>
        <taxon>Actinomycetota</taxon>
        <taxon>Acidimicrobiia</taxon>
        <taxon>Acidimicrobiales</taxon>
        <taxon>environmental samples</taxon>
    </lineage>
</organism>
<sequence>MPAAIGLVAAVAVLAACSSGGDKRASAPPPTTVELTSGSSSSSSSTTTVVPATTVTSRPTTTVPALSPEAAATALYEAWTRGDRAAAERVAQPEAVNTLFTRRWQAGEGWSFAECSGAAGSTICTWQRTGGQLMLRVQNATSGRAVAEVRFQP</sequence>
<feature type="compositionally biased region" description="Low complexity" evidence="1">
    <location>
        <begin position="32"/>
        <end position="64"/>
    </location>
</feature>
<feature type="region of interest" description="Disordered" evidence="1">
    <location>
        <begin position="20"/>
        <end position="66"/>
    </location>
</feature>
<reference evidence="2" key="1">
    <citation type="submission" date="2020-02" db="EMBL/GenBank/DDBJ databases">
        <authorList>
            <person name="Meier V. D."/>
        </authorList>
    </citation>
    <scope>NUCLEOTIDE SEQUENCE</scope>
    <source>
        <strain evidence="2">AVDCRST_MAG10</strain>
    </source>
</reference>
<evidence type="ECO:0000313" key="2">
    <source>
        <dbReference type="EMBL" id="CAA9232347.1"/>
    </source>
</evidence>
<gene>
    <name evidence="2" type="ORF">AVDCRST_MAG10-1236</name>
</gene>
<proteinExistence type="predicted"/>